<dbReference type="Proteomes" id="UP000775213">
    <property type="component" value="Unassembled WGS sequence"/>
</dbReference>
<keyword evidence="2" id="KW-1185">Reference proteome</keyword>
<name>A0AAV7GBC5_DENCH</name>
<evidence type="ECO:0000313" key="1">
    <source>
        <dbReference type="EMBL" id="KAH0453068.1"/>
    </source>
</evidence>
<evidence type="ECO:0000313" key="2">
    <source>
        <dbReference type="Proteomes" id="UP000775213"/>
    </source>
</evidence>
<proteinExistence type="predicted"/>
<accession>A0AAV7GBC5</accession>
<dbReference type="AlphaFoldDB" id="A0AAV7GBC5"/>
<reference evidence="1 2" key="1">
    <citation type="journal article" date="2021" name="Hortic Res">
        <title>Chromosome-scale assembly of the Dendrobium chrysotoxum genome enhances the understanding of orchid evolution.</title>
        <authorList>
            <person name="Zhang Y."/>
            <person name="Zhang G.Q."/>
            <person name="Zhang D."/>
            <person name="Liu X.D."/>
            <person name="Xu X.Y."/>
            <person name="Sun W.H."/>
            <person name="Yu X."/>
            <person name="Zhu X."/>
            <person name="Wang Z.W."/>
            <person name="Zhao X."/>
            <person name="Zhong W.Y."/>
            <person name="Chen H."/>
            <person name="Yin W.L."/>
            <person name="Huang T."/>
            <person name="Niu S.C."/>
            <person name="Liu Z.J."/>
        </authorList>
    </citation>
    <scope>NUCLEOTIDE SEQUENCE [LARGE SCALE GENOMIC DNA]</scope>
    <source>
        <strain evidence="1">Lindl</strain>
    </source>
</reference>
<sequence>MAAGSSRQATVAVPPIHFFEETELDQPLVLIWQSAFARFSELFNGGRLYFCEGKKKKNKLNDLLEVELLRFVKLP</sequence>
<comment type="caution">
    <text evidence="1">The sequence shown here is derived from an EMBL/GenBank/DDBJ whole genome shotgun (WGS) entry which is preliminary data.</text>
</comment>
<protein>
    <submittedName>
        <fullName evidence="1">Uncharacterized protein</fullName>
    </submittedName>
</protein>
<organism evidence="1 2">
    <name type="scientific">Dendrobium chrysotoxum</name>
    <name type="common">Orchid</name>
    <dbReference type="NCBI Taxonomy" id="161865"/>
    <lineage>
        <taxon>Eukaryota</taxon>
        <taxon>Viridiplantae</taxon>
        <taxon>Streptophyta</taxon>
        <taxon>Embryophyta</taxon>
        <taxon>Tracheophyta</taxon>
        <taxon>Spermatophyta</taxon>
        <taxon>Magnoliopsida</taxon>
        <taxon>Liliopsida</taxon>
        <taxon>Asparagales</taxon>
        <taxon>Orchidaceae</taxon>
        <taxon>Epidendroideae</taxon>
        <taxon>Malaxideae</taxon>
        <taxon>Dendrobiinae</taxon>
        <taxon>Dendrobium</taxon>
    </lineage>
</organism>
<dbReference type="EMBL" id="JAGFBR010000016">
    <property type="protein sequence ID" value="KAH0453068.1"/>
    <property type="molecule type" value="Genomic_DNA"/>
</dbReference>
<gene>
    <name evidence="1" type="ORF">IEQ34_017392</name>
</gene>